<dbReference type="AlphaFoldDB" id="A0A240UU56"/>
<protein>
    <submittedName>
        <fullName evidence="1">Uncharacterized protein</fullName>
    </submittedName>
</protein>
<dbReference type="Proteomes" id="UP000194457">
    <property type="component" value="Chromosome"/>
</dbReference>
<evidence type="ECO:0000313" key="2">
    <source>
        <dbReference type="Proteomes" id="UP000194457"/>
    </source>
</evidence>
<dbReference type="KEGG" id="kma:B9H00_04600"/>
<gene>
    <name evidence="1" type="ORF">B9H00_04600</name>
</gene>
<dbReference type="NCBIfam" id="TIGR01965">
    <property type="entry name" value="VCBS_repeat"/>
    <property type="match status" value="1"/>
</dbReference>
<reference evidence="1 2" key="1">
    <citation type="submission" date="2017-05" db="EMBL/GenBank/DDBJ databases">
        <authorList>
            <person name="Song R."/>
            <person name="Chenine A.L."/>
            <person name="Ruprecht R.M."/>
        </authorList>
    </citation>
    <scope>NUCLEOTIDE SEQUENCE [LARGE SCALE GENOMIC DNA]</scope>
    <source>
        <strain evidence="1">SW32</strain>
    </source>
</reference>
<keyword evidence="2" id="KW-1185">Reference proteome</keyword>
<dbReference type="EMBL" id="CP021358">
    <property type="protein sequence ID" value="ART64582.1"/>
    <property type="molecule type" value="Genomic_DNA"/>
</dbReference>
<accession>A0A240UU56</accession>
<proteinExistence type="predicted"/>
<name>A0A240UU56_9GAMM</name>
<dbReference type="InterPro" id="IPR010221">
    <property type="entry name" value="VCBS_dom"/>
</dbReference>
<dbReference type="Pfam" id="PF17963">
    <property type="entry name" value="Big_9"/>
    <property type="match status" value="1"/>
</dbReference>
<evidence type="ECO:0000313" key="1">
    <source>
        <dbReference type="EMBL" id="ART64582.1"/>
    </source>
</evidence>
<sequence>MIDEDHSLVVDATHGVLSNDQDLDAAASLSVSAVNGSSAGIGHAIAGSHGGSFILNADGSYTFDPGTSFQNLAEGSQQTTSITYTVSDGQGSTAETTLTVTVTGNVDAPTIQVVDQSVGIGGILGGSLGLVAELYQGSAFTLTSTLGSVINTLGGAVGGAGTLLTDTGTLLGGSGTLLGGLVTSTGNILTSTGSTVSSVGVDELDLLGALVPTTSTTASTGLNTSIAAGNVYASQGMIYLEAGHTYTFSGSAHGGALLSVGGRHCWPVPRWAVPTIRSPSRPRPAVTIRSSCMWVIPRHRHSPSRSG</sequence>
<organism evidence="1 2">
    <name type="scientific">Kushneria marisflavi</name>
    <dbReference type="NCBI Taxonomy" id="157779"/>
    <lineage>
        <taxon>Bacteria</taxon>
        <taxon>Pseudomonadati</taxon>
        <taxon>Pseudomonadota</taxon>
        <taxon>Gammaproteobacteria</taxon>
        <taxon>Oceanospirillales</taxon>
        <taxon>Halomonadaceae</taxon>
        <taxon>Kushneria</taxon>
    </lineage>
</organism>